<dbReference type="Pfam" id="PF06179">
    <property type="entry name" value="Med22"/>
    <property type="match status" value="1"/>
</dbReference>
<keyword evidence="3" id="KW-0805">Transcription regulation</keyword>
<sequence>MQPKSITLLQKIDSIVEQLLVKFQDMFEVLKNDSKPKELLAVESLTIENDAVQIIKLCQDMLSISRSLKETWILQTLKVAHAGPQSNEEQDFDAVFEMFNELTEKIAKFDTPPLPC</sequence>
<evidence type="ECO:0000313" key="7">
    <source>
        <dbReference type="Proteomes" id="UP001497383"/>
    </source>
</evidence>
<dbReference type="Gene3D" id="6.10.280.160">
    <property type="entry name" value="Mediator of RNA polymerase II transcription subunit 22"/>
    <property type="match status" value="1"/>
</dbReference>
<evidence type="ECO:0008006" key="8">
    <source>
        <dbReference type="Google" id="ProtNLM"/>
    </source>
</evidence>
<comment type="similarity">
    <text evidence="2">Belongs to the Mediator complex subunit 22 family.</text>
</comment>
<dbReference type="InterPro" id="IPR009332">
    <property type="entry name" value="Med22"/>
</dbReference>
<keyword evidence="7" id="KW-1185">Reference proteome</keyword>
<evidence type="ECO:0000313" key="6">
    <source>
        <dbReference type="EMBL" id="CAK9438782.1"/>
    </source>
</evidence>
<keyword evidence="5" id="KW-0539">Nucleus</keyword>
<reference evidence="6 7" key="1">
    <citation type="submission" date="2024-03" db="EMBL/GenBank/DDBJ databases">
        <authorList>
            <person name="Brejova B."/>
        </authorList>
    </citation>
    <scope>NUCLEOTIDE SEQUENCE [LARGE SCALE GENOMIC DNA]</scope>
    <source>
        <strain evidence="6 7">CBS 14171</strain>
    </source>
</reference>
<evidence type="ECO:0000256" key="5">
    <source>
        <dbReference type="ARBA" id="ARBA00023242"/>
    </source>
</evidence>
<dbReference type="GeneID" id="92208202"/>
<dbReference type="Proteomes" id="UP001497383">
    <property type="component" value="Chromosome 3"/>
</dbReference>
<evidence type="ECO:0000256" key="3">
    <source>
        <dbReference type="ARBA" id="ARBA00023015"/>
    </source>
</evidence>
<proteinExistence type="inferred from homology"/>
<accession>A0ABP0ZN32</accession>
<dbReference type="EMBL" id="OZ022407">
    <property type="protein sequence ID" value="CAK9438782.1"/>
    <property type="molecule type" value="Genomic_DNA"/>
</dbReference>
<name>A0ABP0ZN32_9ASCO</name>
<keyword evidence="4" id="KW-0804">Transcription</keyword>
<comment type="subcellular location">
    <subcellularLocation>
        <location evidence="1">Nucleus</location>
    </subcellularLocation>
</comment>
<dbReference type="RefSeq" id="XP_066829944.1">
    <property type="nucleotide sequence ID" value="XM_066973069.1"/>
</dbReference>
<evidence type="ECO:0000256" key="2">
    <source>
        <dbReference type="ARBA" id="ARBA00005942"/>
    </source>
</evidence>
<evidence type="ECO:0000256" key="1">
    <source>
        <dbReference type="ARBA" id="ARBA00004123"/>
    </source>
</evidence>
<gene>
    <name evidence="6" type="ORF">LODBEIA_P30060</name>
</gene>
<protein>
    <recommendedName>
        <fullName evidence="8">Mediator of RNA polymerase II transcription subunit 22</fullName>
    </recommendedName>
</protein>
<evidence type="ECO:0000256" key="4">
    <source>
        <dbReference type="ARBA" id="ARBA00023163"/>
    </source>
</evidence>
<organism evidence="6 7">
    <name type="scientific">Lodderomyces beijingensis</name>
    <dbReference type="NCBI Taxonomy" id="1775926"/>
    <lineage>
        <taxon>Eukaryota</taxon>
        <taxon>Fungi</taxon>
        <taxon>Dikarya</taxon>
        <taxon>Ascomycota</taxon>
        <taxon>Saccharomycotina</taxon>
        <taxon>Pichiomycetes</taxon>
        <taxon>Debaryomycetaceae</taxon>
        <taxon>Candida/Lodderomyces clade</taxon>
        <taxon>Lodderomyces</taxon>
    </lineage>
</organism>